<keyword evidence="2" id="KW-1185">Reference proteome</keyword>
<protein>
    <submittedName>
        <fullName evidence="1">Uncharacterized protein</fullName>
    </submittedName>
</protein>
<organism evidence="1 2">
    <name type="scientific">Penicillium cataractarum</name>
    <dbReference type="NCBI Taxonomy" id="2100454"/>
    <lineage>
        <taxon>Eukaryota</taxon>
        <taxon>Fungi</taxon>
        <taxon>Dikarya</taxon>
        <taxon>Ascomycota</taxon>
        <taxon>Pezizomycotina</taxon>
        <taxon>Eurotiomycetes</taxon>
        <taxon>Eurotiomycetidae</taxon>
        <taxon>Eurotiales</taxon>
        <taxon>Aspergillaceae</taxon>
        <taxon>Penicillium</taxon>
    </lineage>
</organism>
<accession>A0A9W9RTX8</accession>
<proteinExistence type="predicted"/>
<evidence type="ECO:0000313" key="2">
    <source>
        <dbReference type="Proteomes" id="UP001147782"/>
    </source>
</evidence>
<gene>
    <name evidence="1" type="ORF">N7496_010652</name>
</gene>
<dbReference type="AlphaFoldDB" id="A0A9W9RTX8"/>
<comment type="caution">
    <text evidence="1">The sequence shown here is derived from an EMBL/GenBank/DDBJ whole genome shotgun (WGS) entry which is preliminary data.</text>
</comment>
<name>A0A9W9RTX8_9EURO</name>
<dbReference type="GeneID" id="81442744"/>
<dbReference type="Proteomes" id="UP001147782">
    <property type="component" value="Unassembled WGS sequence"/>
</dbReference>
<dbReference type="RefSeq" id="XP_056552565.1">
    <property type="nucleotide sequence ID" value="XM_056703565.1"/>
</dbReference>
<dbReference type="OrthoDB" id="4364246at2759"/>
<evidence type="ECO:0000313" key="1">
    <source>
        <dbReference type="EMBL" id="KAJ5364939.1"/>
    </source>
</evidence>
<sequence length="79" mass="9002">MELATFCELFAQLRETTAARYASTREFVDQYVLVVDTIQNDKDPVNPTTIGNRLANAEQTKTAKKCTYYKKRGYIAVDC</sequence>
<reference evidence="1" key="2">
    <citation type="journal article" date="2023" name="IMA Fungus">
        <title>Comparative genomic study of the Penicillium genus elucidates a diverse pangenome and 15 lateral gene transfer events.</title>
        <authorList>
            <person name="Petersen C."/>
            <person name="Sorensen T."/>
            <person name="Nielsen M.R."/>
            <person name="Sondergaard T.E."/>
            <person name="Sorensen J.L."/>
            <person name="Fitzpatrick D.A."/>
            <person name="Frisvad J.C."/>
            <person name="Nielsen K.L."/>
        </authorList>
    </citation>
    <scope>NUCLEOTIDE SEQUENCE</scope>
    <source>
        <strain evidence="1">IBT 29864</strain>
    </source>
</reference>
<reference evidence="1" key="1">
    <citation type="submission" date="2022-11" db="EMBL/GenBank/DDBJ databases">
        <authorList>
            <person name="Petersen C."/>
        </authorList>
    </citation>
    <scope>NUCLEOTIDE SEQUENCE</scope>
    <source>
        <strain evidence="1">IBT 29864</strain>
    </source>
</reference>
<dbReference type="EMBL" id="JAPZBS010000008">
    <property type="protein sequence ID" value="KAJ5364939.1"/>
    <property type="molecule type" value="Genomic_DNA"/>
</dbReference>